<reference evidence="1 2" key="1">
    <citation type="submission" date="2014-04" db="EMBL/GenBank/DDBJ databases">
        <authorList>
            <consortium name="DOE Joint Genome Institute"/>
            <person name="Kuo A."/>
            <person name="Martino E."/>
            <person name="Perotto S."/>
            <person name="Kohler A."/>
            <person name="Nagy L.G."/>
            <person name="Floudas D."/>
            <person name="Copeland A."/>
            <person name="Barry K.W."/>
            <person name="Cichocki N."/>
            <person name="Veneault-Fourrey C."/>
            <person name="LaButti K."/>
            <person name="Lindquist E.A."/>
            <person name="Lipzen A."/>
            <person name="Lundell T."/>
            <person name="Morin E."/>
            <person name="Murat C."/>
            <person name="Sun H."/>
            <person name="Tunlid A."/>
            <person name="Henrissat B."/>
            <person name="Grigoriev I.V."/>
            <person name="Hibbett D.S."/>
            <person name="Martin F."/>
            <person name="Nordberg H.P."/>
            <person name="Cantor M.N."/>
            <person name="Hua S.X."/>
        </authorList>
    </citation>
    <scope>NUCLEOTIDE SEQUENCE [LARGE SCALE GENOMIC DNA]</scope>
    <source>
        <strain evidence="1 2">Zn</strain>
    </source>
</reference>
<organism evidence="1 2">
    <name type="scientific">Oidiodendron maius (strain Zn)</name>
    <dbReference type="NCBI Taxonomy" id="913774"/>
    <lineage>
        <taxon>Eukaryota</taxon>
        <taxon>Fungi</taxon>
        <taxon>Dikarya</taxon>
        <taxon>Ascomycota</taxon>
        <taxon>Pezizomycotina</taxon>
        <taxon>Leotiomycetes</taxon>
        <taxon>Leotiomycetes incertae sedis</taxon>
        <taxon>Myxotrichaceae</taxon>
        <taxon>Oidiodendron</taxon>
    </lineage>
</organism>
<accession>A0A0C3GVY0</accession>
<dbReference type="EMBL" id="KN832887">
    <property type="protein sequence ID" value="KIM95439.1"/>
    <property type="molecule type" value="Genomic_DNA"/>
</dbReference>
<evidence type="ECO:0000313" key="1">
    <source>
        <dbReference type="EMBL" id="KIM95439.1"/>
    </source>
</evidence>
<gene>
    <name evidence="1" type="ORF">OIDMADRAFT_34195</name>
</gene>
<keyword evidence="2" id="KW-1185">Reference proteome</keyword>
<proteinExistence type="predicted"/>
<dbReference type="AlphaFoldDB" id="A0A0C3GVY0"/>
<protein>
    <submittedName>
        <fullName evidence="1">Uncharacterized protein</fullName>
    </submittedName>
</protein>
<reference evidence="2" key="2">
    <citation type="submission" date="2015-01" db="EMBL/GenBank/DDBJ databases">
        <title>Evolutionary Origins and Diversification of the Mycorrhizal Mutualists.</title>
        <authorList>
            <consortium name="DOE Joint Genome Institute"/>
            <consortium name="Mycorrhizal Genomics Consortium"/>
            <person name="Kohler A."/>
            <person name="Kuo A."/>
            <person name="Nagy L.G."/>
            <person name="Floudas D."/>
            <person name="Copeland A."/>
            <person name="Barry K.W."/>
            <person name="Cichocki N."/>
            <person name="Veneault-Fourrey C."/>
            <person name="LaButti K."/>
            <person name="Lindquist E.A."/>
            <person name="Lipzen A."/>
            <person name="Lundell T."/>
            <person name="Morin E."/>
            <person name="Murat C."/>
            <person name="Riley R."/>
            <person name="Ohm R."/>
            <person name="Sun H."/>
            <person name="Tunlid A."/>
            <person name="Henrissat B."/>
            <person name="Grigoriev I.V."/>
            <person name="Hibbett D.S."/>
            <person name="Martin F."/>
        </authorList>
    </citation>
    <scope>NUCLEOTIDE SEQUENCE [LARGE SCALE GENOMIC DNA]</scope>
    <source>
        <strain evidence="2">Zn</strain>
    </source>
</reference>
<sequence>MADLVLDGGLVCVACWNSILFDGGIGPYGILHDGIERPGWWNRPILNGGWLIWFWNEIGVLDVVIARLNLNRYAERQTLGHMKGPRTMESEILVGLAKGFVHNVVSL</sequence>
<dbReference type="HOGENOM" id="CLU_2210750_0_0_1"/>
<dbReference type="InParanoid" id="A0A0C3GVY0"/>
<dbReference type="Proteomes" id="UP000054321">
    <property type="component" value="Unassembled WGS sequence"/>
</dbReference>
<evidence type="ECO:0000313" key="2">
    <source>
        <dbReference type="Proteomes" id="UP000054321"/>
    </source>
</evidence>
<name>A0A0C3GVY0_OIDMZ</name>